<dbReference type="AlphaFoldDB" id="A0A0U3ENT5"/>
<dbReference type="GO" id="GO:0006388">
    <property type="term" value="P:tRNA splicing, via endonucleolytic cleavage and ligation"/>
    <property type="evidence" value="ECO:0007669"/>
    <property type="project" value="UniProtKB-UniRule"/>
</dbReference>
<dbReference type="SUPFAM" id="SSF56399">
    <property type="entry name" value="ADP-ribosylation"/>
    <property type="match status" value="1"/>
</dbReference>
<evidence type="ECO:0000256" key="5">
    <source>
        <dbReference type="HAMAP-Rule" id="MF_00299"/>
    </source>
</evidence>
<sequence>MSEHHTEISKFLSFVLRHKPEAIGLELDPEGWAEVDTLIAKSGIPLTPALLRDVVASSDKQRFALSADGLYIRANQGHSIAVNLGLEAIEPPEWLYHGTATRFLDSIQLQGLRPQNRQHVHLSADPQTARNVGKRHGQPTVLTVSALLLHREGHPFFRSRNGVWLTTHVPQDAISELSS</sequence>
<dbReference type="GO" id="GO:0003950">
    <property type="term" value="F:NAD+ poly-ADP-ribosyltransferase activity"/>
    <property type="evidence" value="ECO:0007669"/>
    <property type="project" value="InterPro"/>
</dbReference>
<proteinExistence type="inferred from homology"/>
<evidence type="ECO:0000256" key="4">
    <source>
        <dbReference type="ARBA" id="ARBA00025212"/>
    </source>
</evidence>
<dbReference type="Proteomes" id="UP000064921">
    <property type="component" value="Chromosome"/>
</dbReference>
<dbReference type="Pfam" id="PF01885">
    <property type="entry name" value="PTS_2-RNA"/>
    <property type="match status" value="1"/>
</dbReference>
<evidence type="ECO:0000313" key="7">
    <source>
        <dbReference type="Proteomes" id="UP000064921"/>
    </source>
</evidence>
<dbReference type="EC" id="2.7.1.-" evidence="5"/>
<dbReference type="KEGG" id="pphr:APZ00_12740"/>
<dbReference type="STRING" id="121719.APZ00_12740"/>
<dbReference type="PANTHER" id="PTHR12684">
    <property type="entry name" value="PUTATIVE PHOSPHOTRANSFERASE"/>
    <property type="match status" value="1"/>
</dbReference>
<accession>A0A0U3ENT5</accession>
<dbReference type="InterPro" id="IPR002745">
    <property type="entry name" value="Ptrans_KptA/Tpt1"/>
</dbReference>
<evidence type="ECO:0000313" key="6">
    <source>
        <dbReference type="EMBL" id="ALV27823.1"/>
    </source>
</evidence>
<dbReference type="PANTHER" id="PTHR12684:SF2">
    <property type="entry name" value="TRNA 2'-PHOSPHOTRANSFERASE 1"/>
    <property type="match status" value="1"/>
</dbReference>
<dbReference type="RefSeq" id="WP_058899148.1">
    <property type="nucleotide sequence ID" value="NZ_CP013068.1"/>
</dbReference>
<organism evidence="6 7">
    <name type="scientific">Pannonibacter phragmitetus</name>
    <dbReference type="NCBI Taxonomy" id="121719"/>
    <lineage>
        <taxon>Bacteria</taxon>
        <taxon>Pseudomonadati</taxon>
        <taxon>Pseudomonadota</taxon>
        <taxon>Alphaproteobacteria</taxon>
        <taxon>Hyphomicrobiales</taxon>
        <taxon>Stappiaceae</taxon>
        <taxon>Pannonibacter</taxon>
    </lineage>
</organism>
<dbReference type="NCBIfam" id="NF002014">
    <property type="entry name" value="PRK00819.1-4"/>
    <property type="match status" value="1"/>
</dbReference>
<dbReference type="InterPro" id="IPR042080">
    <property type="entry name" value="RNA_2'-PTrans_N"/>
</dbReference>
<name>A0A0U3ENT5_9HYPH</name>
<dbReference type="Gene3D" id="1.10.10.970">
    <property type="entry name" value="RNA 2'-phosphotransferase, Tpt1/KptA family, N-terminal domain"/>
    <property type="match status" value="1"/>
</dbReference>
<keyword evidence="3 5" id="KW-0520">NAD</keyword>
<gene>
    <name evidence="5" type="primary">kptA</name>
    <name evidence="6" type="ORF">APZ00_12740</name>
</gene>
<evidence type="ECO:0000256" key="3">
    <source>
        <dbReference type="ARBA" id="ARBA00023027"/>
    </source>
</evidence>
<evidence type="ECO:0000256" key="1">
    <source>
        <dbReference type="ARBA" id="ARBA00009836"/>
    </source>
</evidence>
<dbReference type="InterPro" id="IPR022928">
    <property type="entry name" value="RNA_2'-PTrans_KptA"/>
</dbReference>
<protein>
    <recommendedName>
        <fullName evidence="5">Probable RNA 2'-phosphotransferase</fullName>
        <ecNumber evidence="5">2.7.1.-</ecNumber>
    </recommendedName>
</protein>
<evidence type="ECO:0000256" key="2">
    <source>
        <dbReference type="ARBA" id="ARBA00022679"/>
    </source>
</evidence>
<dbReference type="InterPro" id="IPR042081">
    <property type="entry name" value="RNA_2'-PTrans_C"/>
</dbReference>
<dbReference type="Gene3D" id="3.20.170.30">
    <property type="match status" value="1"/>
</dbReference>
<keyword evidence="7" id="KW-1185">Reference proteome</keyword>
<reference evidence="6 7" key="1">
    <citation type="submission" date="2015-10" db="EMBL/GenBank/DDBJ databases">
        <title>The world's first case of liver abscess caused by Pannonibacter phragmitetus.</title>
        <authorList>
            <person name="Ming D."/>
            <person name="Wang M."/>
            <person name="Zhou Y."/>
            <person name="Jiang T."/>
            <person name="Hu S."/>
        </authorList>
    </citation>
    <scope>NUCLEOTIDE SEQUENCE [LARGE SCALE GENOMIC DNA]</scope>
    <source>
        <strain evidence="6 7">31801</strain>
    </source>
</reference>
<comment type="similarity">
    <text evidence="1 5">Belongs to the KptA/TPT1 family.</text>
</comment>
<dbReference type="HAMAP" id="MF_00299">
    <property type="entry name" value="KptA"/>
    <property type="match status" value="1"/>
</dbReference>
<dbReference type="GO" id="GO:0000215">
    <property type="term" value="F:tRNA 2'-phosphotransferase activity"/>
    <property type="evidence" value="ECO:0007669"/>
    <property type="project" value="TreeGrafter"/>
</dbReference>
<dbReference type="EMBL" id="CP013068">
    <property type="protein sequence ID" value="ALV27823.1"/>
    <property type="molecule type" value="Genomic_DNA"/>
</dbReference>
<comment type="function">
    <text evidence="4 5">Removes the 2'-phosphate from RNA via an intermediate in which the phosphate is ADP-ribosylated by NAD followed by a presumed transesterification to release the RNA and generate ADP-ribose 1''-2''-cyclic phosphate (APPR&gt;P). May function as an ADP-ribosylase.</text>
</comment>
<keyword evidence="2 5" id="KW-0808">Transferase</keyword>